<dbReference type="GO" id="GO:0003676">
    <property type="term" value="F:nucleic acid binding"/>
    <property type="evidence" value="ECO:0007669"/>
    <property type="project" value="InterPro"/>
</dbReference>
<reference evidence="2 3" key="1">
    <citation type="submission" date="2014-06" db="EMBL/GenBank/DDBJ databases">
        <title>Evolutionary Origins and Diversification of the Mycorrhizal Mutualists.</title>
        <authorList>
            <consortium name="DOE Joint Genome Institute"/>
            <consortium name="Mycorrhizal Genomics Consortium"/>
            <person name="Kohler A."/>
            <person name="Kuo A."/>
            <person name="Nagy L.G."/>
            <person name="Floudas D."/>
            <person name="Copeland A."/>
            <person name="Barry K.W."/>
            <person name="Cichocki N."/>
            <person name="Veneault-Fourrey C."/>
            <person name="LaButti K."/>
            <person name="Lindquist E.A."/>
            <person name="Lipzen A."/>
            <person name="Lundell T."/>
            <person name="Morin E."/>
            <person name="Murat C."/>
            <person name="Riley R."/>
            <person name="Ohm R."/>
            <person name="Sun H."/>
            <person name="Tunlid A."/>
            <person name="Henrissat B."/>
            <person name="Grigoriev I.V."/>
            <person name="Hibbett D.S."/>
            <person name="Martin F."/>
        </authorList>
    </citation>
    <scope>NUCLEOTIDE SEQUENCE [LARGE SCALE GENOMIC DNA]</scope>
    <source>
        <strain evidence="2 3">SS14</strain>
    </source>
</reference>
<dbReference type="Pfam" id="PF03178">
    <property type="entry name" value="CPSF_A"/>
    <property type="match status" value="1"/>
</dbReference>
<dbReference type="Gene3D" id="2.130.10.10">
    <property type="entry name" value="YVTN repeat-like/Quinoprotein amine dehydrogenase"/>
    <property type="match status" value="1"/>
</dbReference>
<evidence type="ECO:0000313" key="3">
    <source>
        <dbReference type="Proteomes" id="UP000054279"/>
    </source>
</evidence>
<dbReference type="EMBL" id="KN837338">
    <property type="protein sequence ID" value="KIJ27345.1"/>
    <property type="molecule type" value="Genomic_DNA"/>
</dbReference>
<dbReference type="HOGENOM" id="CLU_037491_0_0_1"/>
<dbReference type="AlphaFoldDB" id="A0A0C9UPP4"/>
<dbReference type="InterPro" id="IPR004871">
    <property type="entry name" value="RSE1/DDB1/CPSF1_C"/>
</dbReference>
<sequence>MIPCNYPVVHAFTTCSVWDSKADFLLYTQQGPCLIEWIPDVCLDTAMPSRSVPRGRPYTNITHDSATGLMVAASSLKAKFVIFDDEGIPTWAPDAPNISDPQIECSTLELISPNDWSTIDGFEFPSNEFVNALETIELETLSTQSGFKEFIVAATTVYRGEDLAVKGASYIFEIVEVVPDKPGTRRYHLKLLCRDDAKGPVSAICGINGYLVSSMGQKIFVRAFELDERLVGVAFLDVGVYVTALKSLKNTLLIGDVVKGVWFVAFQEDPFKLVVLGKSPHPACISTVDFFFSEGQLAIVAGDEEGVIRIYEYDPLNVESQGGQKLILNTEFHGQAEYRSSIATLGRTKDEVPYSRLLTGSADGSLHVLIPVEESVYKRLQLLQGQLTRNVQHIAGIVRNEYSSRPLTKGILDDGLLDIFDELSIQKQVEMTRQIASERSVIVKDLSTHAGSW</sequence>
<evidence type="ECO:0000313" key="2">
    <source>
        <dbReference type="EMBL" id="KIJ27345.1"/>
    </source>
</evidence>
<dbReference type="PANTHER" id="PTHR10644">
    <property type="entry name" value="DNA REPAIR/RNA PROCESSING CPSF FAMILY"/>
    <property type="match status" value="1"/>
</dbReference>
<dbReference type="InterPro" id="IPR036322">
    <property type="entry name" value="WD40_repeat_dom_sf"/>
</dbReference>
<dbReference type="Proteomes" id="UP000054279">
    <property type="component" value="Unassembled WGS sequence"/>
</dbReference>
<evidence type="ECO:0000259" key="1">
    <source>
        <dbReference type="Pfam" id="PF03178"/>
    </source>
</evidence>
<dbReference type="SUPFAM" id="SSF50978">
    <property type="entry name" value="WD40 repeat-like"/>
    <property type="match status" value="1"/>
</dbReference>
<dbReference type="InterPro" id="IPR015943">
    <property type="entry name" value="WD40/YVTN_repeat-like_dom_sf"/>
</dbReference>
<protein>
    <recommendedName>
        <fullName evidence="1">RSE1/DDB1/CPSF1 C-terminal domain-containing protein</fullName>
    </recommendedName>
</protein>
<accession>A0A0C9UPP4</accession>
<organism evidence="2 3">
    <name type="scientific">Sphaerobolus stellatus (strain SS14)</name>
    <dbReference type="NCBI Taxonomy" id="990650"/>
    <lineage>
        <taxon>Eukaryota</taxon>
        <taxon>Fungi</taxon>
        <taxon>Dikarya</taxon>
        <taxon>Basidiomycota</taxon>
        <taxon>Agaricomycotina</taxon>
        <taxon>Agaricomycetes</taxon>
        <taxon>Phallomycetidae</taxon>
        <taxon>Geastrales</taxon>
        <taxon>Sphaerobolaceae</taxon>
        <taxon>Sphaerobolus</taxon>
    </lineage>
</organism>
<dbReference type="InterPro" id="IPR050358">
    <property type="entry name" value="RSE1/DDB1/CFT1"/>
</dbReference>
<name>A0A0C9UPP4_SPHS4</name>
<feature type="domain" description="RSE1/DDB1/CPSF1 C-terminal" evidence="1">
    <location>
        <begin position="106"/>
        <end position="418"/>
    </location>
</feature>
<dbReference type="OrthoDB" id="6109at2759"/>
<dbReference type="GO" id="GO:0005634">
    <property type="term" value="C:nucleus"/>
    <property type="evidence" value="ECO:0007669"/>
    <property type="project" value="InterPro"/>
</dbReference>
<keyword evidence="3" id="KW-1185">Reference proteome</keyword>
<proteinExistence type="predicted"/>
<gene>
    <name evidence="2" type="ORF">M422DRAFT_271489</name>
</gene>